<dbReference type="EMBL" id="JANPWB010000010">
    <property type="protein sequence ID" value="KAJ1145597.1"/>
    <property type="molecule type" value="Genomic_DNA"/>
</dbReference>
<proteinExistence type="predicted"/>
<protein>
    <submittedName>
        <fullName evidence="2">Uncharacterized protein</fullName>
    </submittedName>
</protein>
<feature type="region of interest" description="Disordered" evidence="1">
    <location>
        <begin position="1"/>
        <end position="22"/>
    </location>
</feature>
<keyword evidence="3" id="KW-1185">Reference proteome</keyword>
<reference evidence="2" key="1">
    <citation type="journal article" date="2022" name="bioRxiv">
        <title>Sequencing and chromosome-scale assembly of the giantPleurodeles waltlgenome.</title>
        <authorList>
            <person name="Brown T."/>
            <person name="Elewa A."/>
            <person name="Iarovenko S."/>
            <person name="Subramanian E."/>
            <person name="Araus A.J."/>
            <person name="Petzold A."/>
            <person name="Susuki M."/>
            <person name="Suzuki K.-i.T."/>
            <person name="Hayashi T."/>
            <person name="Toyoda A."/>
            <person name="Oliveira C."/>
            <person name="Osipova E."/>
            <person name="Leigh N.D."/>
            <person name="Simon A."/>
            <person name="Yun M.H."/>
        </authorList>
    </citation>
    <scope>NUCLEOTIDE SEQUENCE</scope>
    <source>
        <strain evidence="2">20211129_DDA</strain>
        <tissue evidence="2">Liver</tissue>
    </source>
</reference>
<dbReference type="AlphaFoldDB" id="A0AAV7R1A9"/>
<feature type="compositionally biased region" description="Low complexity" evidence="1">
    <location>
        <begin position="8"/>
        <end position="20"/>
    </location>
</feature>
<comment type="caution">
    <text evidence="2">The sequence shown here is derived from an EMBL/GenBank/DDBJ whole genome shotgun (WGS) entry which is preliminary data.</text>
</comment>
<sequence length="96" mass="10051">MCVPPAPAQGHQGTAAAQQHSRTAMRQLCNLGVSRGVDAVAPTPTLALAGAPTGVVASETREYWGQRPAEIPDSERSRTPHTTPAAALRLRPSTSR</sequence>
<evidence type="ECO:0000313" key="3">
    <source>
        <dbReference type="Proteomes" id="UP001066276"/>
    </source>
</evidence>
<dbReference type="Proteomes" id="UP001066276">
    <property type="component" value="Chromosome 6"/>
</dbReference>
<organism evidence="2 3">
    <name type="scientific">Pleurodeles waltl</name>
    <name type="common">Iberian ribbed newt</name>
    <dbReference type="NCBI Taxonomy" id="8319"/>
    <lineage>
        <taxon>Eukaryota</taxon>
        <taxon>Metazoa</taxon>
        <taxon>Chordata</taxon>
        <taxon>Craniata</taxon>
        <taxon>Vertebrata</taxon>
        <taxon>Euteleostomi</taxon>
        <taxon>Amphibia</taxon>
        <taxon>Batrachia</taxon>
        <taxon>Caudata</taxon>
        <taxon>Salamandroidea</taxon>
        <taxon>Salamandridae</taxon>
        <taxon>Pleurodelinae</taxon>
        <taxon>Pleurodeles</taxon>
    </lineage>
</organism>
<feature type="region of interest" description="Disordered" evidence="1">
    <location>
        <begin position="68"/>
        <end position="96"/>
    </location>
</feature>
<evidence type="ECO:0000313" key="2">
    <source>
        <dbReference type="EMBL" id="KAJ1145597.1"/>
    </source>
</evidence>
<gene>
    <name evidence="2" type="ORF">NDU88_011883</name>
</gene>
<evidence type="ECO:0000256" key="1">
    <source>
        <dbReference type="SAM" id="MobiDB-lite"/>
    </source>
</evidence>
<accession>A0AAV7R1A9</accession>
<name>A0AAV7R1A9_PLEWA</name>